<dbReference type="AlphaFoldDB" id="X1DN74"/>
<evidence type="ECO:0000313" key="1">
    <source>
        <dbReference type="EMBL" id="GAH21622.1"/>
    </source>
</evidence>
<sequence length="35" mass="4130">QRNEAFIRQIYNPGDVCEFDWGEVKLEINSTLRST</sequence>
<protein>
    <submittedName>
        <fullName evidence="1">Uncharacterized protein</fullName>
    </submittedName>
</protein>
<feature type="non-terminal residue" evidence="1">
    <location>
        <position position="1"/>
    </location>
</feature>
<gene>
    <name evidence="1" type="ORF">S03H2_01696</name>
</gene>
<dbReference type="EMBL" id="BARU01000516">
    <property type="protein sequence ID" value="GAH21622.1"/>
    <property type="molecule type" value="Genomic_DNA"/>
</dbReference>
<accession>X1DN74</accession>
<name>X1DN74_9ZZZZ</name>
<proteinExistence type="predicted"/>
<comment type="caution">
    <text evidence="1">The sequence shown here is derived from an EMBL/GenBank/DDBJ whole genome shotgun (WGS) entry which is preliminary data.</text>
</comment>
<reference evidence="1" key="1">
    <citation type="journal article" date="2014" name="Front. Microbiol.">
        <title>High frequency of phylogenetically diverse reductive dehalogenase-homologous genes in deep subseafloor sedimentary metagenomes.</title>
        <authorList>
            <person name="Kawai M."/>
            <person name="Futagami T."/>
            <person name="Toyoda A."/>
            <person name="Takaki Y."/>
            <person name="Nishi S."/>
            <person name="Hori S."/>
            <person name="Arai W."/>
            <person name="Tsubouchi T."/>
            <person name="Morono Y."/>
            <person name="Uchiyama I."/>
            <person name="Ito T."/>
            <person name="Fujiyama A."/>
            <person name="Inagaki F."/>
            <person name="Takami H."/>
        </authorList>
    </citation>
    <scope>NUCLEOTIDE SEQUENCE</scope>
    <source>
        <strain evidence="1">Expedition CK06-06</strain>
    </source>
</reference>
<organism evidence="1">
    <name type="scientific">marine sediment metagenome</name>
    <dbReference type="NCBI Taxonomy" id="412755"/>
    <lineage>
        <taxon>unclassified sequences</taxon>
        <taxon>metagenomes</taxon>
        <taxon>ecological metagenomes</taxon>
    </lineage>
</organism>